<feature type="compositionally biased region" description="Polar residues" evidence="2">
    <location>
        <begin position="1"/>
        <end position="11"/>
    </location>
</feature>
<feature type="domain" description="Histidine kinase/HSP90-like ATPase" evidence="3">
    <location>
        <begin position="49"/>
        <end position="176"/>
    </location>
</feature>
<proteinExistence type="predicted"/>
<dbReference type="SUPFAM" id="SSF55874">
    <property type="entry name" value="ATPase domain of HSP90 chaperone/DNA topoisomerase II/histidine kinase"/>
    <property type="match status" value="1"/>
</dbReference>
<dbReference type="eggNOG" id="COG2172">
    <property type="taxonomic scope" value="Bacteria"/>
</dbReference>
<accession>X7F556</accession>
<dbReference type="GO" id="GO:0004674">
    <property type="term" value="F:protein serine/threonine kinase activity"/>
    <property type="evidence" value="ECO:0007669"/>
    <property type="project" value="UniProtKB-KW"/>
</dbReference>
<keyword evidence="1" id="KW-0723">Serine/threonine-protein kinase</keyword>
<dbReference type="Gene3D" id="3.30.565.10">
    <property type="entry name" value="Histidine kinase-like ATPase, C-terminal domain"/>
    <property type="match status" value="1"/>
</dbReference>
<evidence type="ECO:0000256" key="1">
    <source>
        <dbReference type="ARBA" id="ARBA00022527"/>
    </source>
</evidence>
<organism evidence="4 5">
    <name type="scientific">Roseivivax isoporae LMG 25204</name>
    <dbReference type="NCBI Taxonomy" id="1449351"/>
    <lineage>
        <taxon>Bacteria</taxon>
        <taxon>Pseudomonadati</taxon>
        <taxon>Pseudomonadota</taxon>
        <taxon>Alphaproteobacteria</taxon>
        <taxon>Rhodobacterales</taxon>
        <taxon>Roseobacteraceae</taxon>
        <taxon>Roseivivax</taxon>
    </lineage>
</organism>
<dbReference type="InterPro" id="IPR050267">
    <property type="entry name" value="Anti-sigma-factor_SerPK"/>
</dbReference>
<evidence type="ECO:0000259" key="3">
    <source>
        <dbReference type="Pfam" id="PF13581"/>
    </source>
</evidence>
<dbReference type="EMBL" id="JAME01000024">
    <property type="protein sequence ID" value="ETX28007.1"/>
    <property type="molecule type" value="Genomic_DNA"/>
</dbReference>
<dbReference type="RefSeq" id="WP_051492075.1">
    <property type="nucleotide sequence ID" value="NZ_JAME01000024.1"/>
</dbReference>
<feature type="compositionally biased region" description="Pro residues" evidence="2">
    <location>
        <begin position="23"/>
        <end position="38"/>
    </location>
</feature>
<dbReference type="InterPro" id="IPR003594">
    <property type="entry name" value="HATPase_dom"/>
</dbReference>
<sequence length="183" mass="19442">MSRTLPGTAQHQAADPRADRPGPDPAPAPPDPDTPPRGPSALVFATRVWPDPSAIRAAVTACEARLRTHGADAAAARLCALVLAELLNNVAEHAFRDLAPVPVEVEVRARRGSLYLAIADRGRPMPGGALPAPCLPDLAVARADMPEGGWGWHLVRSLATSLDYRREDGTNRLRVRLDPQGPA</sequence>
<reference evidence="4 5" key="1">
    <citation type="submission" date="2014-01" db="EMBL/GenBank/DDBJ databases">
        <title>Roseivivax isoporae LMG 25204 Genome Sequencing.</title>
        <authorList>
            <person name="Lai Q."/>
            <person name="Li G."/>
            <person name="Shao Z."/>
        </authorList>
    </citation>
    <scope>NUCLEOTIDE SEQUENCE [LARGE SCALE GENOMIC DNA]</scope>
    <source>
        <strain evidence="4 5">LMG 25204</strain>
    </source>
</reference>
<evidence type="ECO:0000256" key="2">
    <source>
        <dbReference type="SAM" id="MobiDB-lite"/>
    </source>
</evidence>
<dbReference type="Pfam" id="PF13581">
    <property type="entry name" value="HATPase_c_2"/>
    <property type="match status" value="1"/>
</dbReference>
<comment type="caution">
    <text evidence="4">The sequence shown here is derived from an EMBL/GenBank/DDBJ whole genome shotgun (WGS) entry which is preliminary data.</text>
</comment>
<keyword evidence="1" id="KW-0418">Kinase</keyword>
<dbReference type="PANTHER" id="PTHR35526">
    <property type="entry name" value="ANTI-SIGMA-F FACTOR RSBW-RELATED"/>
    <property type="match status" value="1"/>
</dbReference>
<dbReference type="PANTHER" id="PTHR35526:SF3">
    <property type="entry name" value="ANTI-SIGMA-F FACTOR RSBW"/>
    <property type="match status" value="1"/>
</dbReference>
<name>X7F556_9RHOB</name>
<feature type="region of interest" description="Disordered" evidence="2">
    <location>
        <begin position="1"/>
        <end position="40"/>
    </location>
</feature>
<protein>
    <recommendedName>
        <fullName evidence="3">Histidine kinase/HSP90-like ATPase domain-containing protein</fullName>
    </recommendedName>
</protein>
<dbReference type="Proteomes" id="UP000023430">
    <property type="component" value="Unassembled WGS sequence"/>
</dbReference>
<evidence type="ECO:0000313" key="4">
    <source>
        <dbReference type="EMBL" id="ETX28007.1"/>
    </source>
</evidence>
<keyword evidence="1" id="KW-0808">Transferase</keyword>
<dbReference type="InterPro" id="IPR036890">
    <property type="entry name" value="HATPase_C_sf"/>
</dbReference>
<keyword evidence="5" id="KW-1185">Reference proteome</keyword>
<dbReference type="CDD" id="cd16936">
    <property type="entry name" value="HATPase_RsbW-like"/>
    <property type="match status" value="1"/>
</dbReference>
<gene>
    <name evidence="4" type="ORF">RISW2_10345</name>
</gene>
<evidence type="ECO:0000313" key="5">
    <source>
        <dbReference type="Proteomes" id="UP000023430"/>
    </source>
</evidence>
<dbReference type="OrthoDB" id="9792240at2"/>
<dbReference type="STRING" id="1449351.RISW2_10345"/>
<dbReference type="AlphaFoldDB" id="X7F556"/>